<evidence type="ECO:0000256" key="1">
    <source>
        <dbReference type="ARBA" id="ARBA00010617"/>
    </source>
</evidence>
<dbReference type="PRINTS" id="PR00385">
    <property type="entry name" value="P450"/>
</dbReference>
<keyword evidence="5 7" id="KW-0408">Iron</keyword>
<dbReference type="GO" id="GO:0005506">
    <property type="term" value="F:iron ion binding"/>
    <property type="evidence" value="ECO:0007669"/>
    <property type="project" value="InterPro"/>
</dbReference>
<evidence type="ECO:0000256" key="7">
    <source>
        <dbReference type="RuleBase" id="RU000461"/>
    </source>
</evidence>
<dbReference type="InterPro" id="IPR017972">
    <property type="entry name" value="Cyt_P450_CS"/>
</dbReference>
<keyword evidence="3 7" id="KW-0479">Metal-binding</keyword>
<sequence>MRKHARIPTYEPNLYSPRAVRDTYPHYARLRELGPVVWLARQKAYALPRYAECKQALLDDTTFISGAGVALNPLTNRLSRGTTLNSDGDDHARRRALLSPHLTPRALRAMRESVDEQADAVVAAAADQGHVDGVELATALPMSVVPDLIGWPHEGREHLLRWAGATFDALGPFNWRTARSTPSGVEMMRFARRVARERSILPGGAGRDVLEAADEGTLPRAQCPALLIDYLAPSLDTTISAISSALYLLATHPEQWRLLKSDPSLIPNTVNEVVRYHSPIRAFSRKTVRDVEIAGASIDKGARVVVIYGSANRDPLEWEAPDTFDIRRDAARQLGFGRGTHGCAGQGLARLETQAILRALTERIDHIEVAGRPEWAMNNIIHRYARLPLRLIPAREREHR</sequence>
<dbReference type="InterPro" id="IPR036396">
    <property type="entry name" value="Cyt_P450_sf"/>
</dbReference>
<keyword evidence="6 7" id="KW-0503">Monooxygenase</keyword>
<dbReference type="InterPro" id="IPR001128">
    <property type="entry name" value="Cyt_P450"/>
</dbReference>
<dbReference type="SUPFAM" id="SSF48264">
    <property type="entry name" value="Cytochrome P450"/>
    <property type="match status" value="1"/>
</dbReference>
<evidence type="ECO:0000256" key="3">
    <source>
        <dbReference type="ARBA" id="ARBA00022723"/>
    </source>
</evidence>
<dbReference type="PROSITE" id="PS00086">
    <property type="entry name" value="CYTOCHROME_P450"/>
    <property type="match status" value="1"/>
</dbReference>
<dbReference type="InterPro" id="IPR002397">
    <property type="entry name" value="Cyt_P450_B"/>
</dbReference>
<dbReference type="Pfam" id="PF00067">
    <property type="entry name" value="p450"/>
    <property type="match status" value="1"/>
</dbReference>
<keyword evidence="2 7" id="KW-0349">Heme</keyword>
<comment type="similarity">
    <text evidence="1 7">Belongs to the cytochrome P450 family.</text>
</comment>
<dbReference type="GO" id="GO:0018690">
    <property type="term" value="F:4-methoxybenzoate monooxygenase (O-demethylating) activity"/>
    <property type="evidence" value="ECO:0007669"/>
    <property type="project" value="UniProtKB-EC"/>
</dbReference>
<dbReference type="GO" id="GO:0020037">
    <property type="term" value="F:heme binding"/>
    <property type="evidence" value="ECO:0007669"/>
    <property type="project" value="InterPro"/>
</dbReference>
<dbReference type="PANTHER" id="PTHR46696">
    <property type="entry name" value="P450, PUTATIVE (EUROFUNG)-RELATED"/>
    <property type="match status" value="1"/>
</dbReference>
<dbReference type="RefSeq" id="WP_094027199.1">
    <property type="nucleotide sequence ID" value="NZ_NGAF01000015.1"/>
</dbReference>
<keyword evidence="4 7" id="KW-0560">Oxidoreductase</keyword>
<dbReference type="EMBL" id="NGAF01000015">
    <property type="protein sequence ID" value="OXR42107.1"/>
    <property type="molecule type" value="Genomic_DNA"/>
</dbReference>
<name>A0A231GZQ4_9NOCA</name>
<proteinExistence type="inferred from homology"/>
<evidence type="ECO:0000256" key="5">
    <source>
        <dbReference type="ARBA" id="ARBA00023004"/>
    </source>
</evidence>
<comment type="caution">
    <text evidence="8">The sequence shown here is derived from an EMBL/GenBank/DDBJ whole genome shotgun (WGS) entry which is preliminary data.</text>
</comment>
<evidence type="ECO:0000313" key="9">
    <source>
        <dbReference type="Proteomes" id="UP000215506"/>
    </source>
</evidence>
<evidence type="ECO:0000256" key="2">
    <source>
        <dbReference type="ARBA" id="ARBA00022617"/>
    </source>
</evidence>
<dbReference type="EC" id="1.14.99.15" evidence="8"/>
<protein>
    <submittedName>
        <fullName evidence="8">Cytochrome p450 CYP199A2</fullName>
        <ecNumber evidence="8">1.14.99.15</ecNumber>
    </submittedName>
</protein>
<dbReference type="Gene3D" id="1.10.630.10">
    <property type="entry name" value="Cytochrome P450"/>
    <property type="match status" value="1"/>
</dbReference>
<keyword evidence="9" id="KW-1185">Reference proteome</keyword>
<evidence type="ECO:0000313" key="8">
    <source>
        <dbReference type="EMBL" id="OXR42107.1"/>
    </source>
</evidence>
<evidence type="ECO:0000256" key="6">
    <source>
        <dbReference type="ARBA" id="ARBA00023033"/>
    </source>
</evidence>
<evidence type="ECO:0000256" key="4">
    <source>
        <dbReference type="ARBA" id="ARBA00023002"/>
    </source>
</evidence>
<dbReference type="PRINTS" id="PR00359">
    <property type="entry name" value="BP450"/>
</dbReference>
<organism evidence="8 9">
    <name type="scientific">Nocardia cerradoensis</name>
    <dbReference type="NCBI Taxonomy" id="85688"/>
    <lineage>
        <taxon>Bacteria</taxon>
        <taxon>Bacillati</taxon>
        <taxon>Actinomycetota</taxon>
        <taxon>Actinomycetes</taxon>
        <taxon>Mycobacteriales</taxon>
        <taxon>Nocardiaceae</taxon>
        <taxon>Nocardia</taxon>
    </lineage>
</organism>
<dbReference type="Proteomes" id="UP000215506">
    <property type="component" value="Unassembled WGS sequence"/>
</dbReference>
<gene>
    <name evidence="8" type="ORF">B7C42_05706</name>
</gene>
<dbReference type="AlphaFoldDB" id="A0A231GZQ4"/>
<reference evidence="8 9" key="1">
    <citation type="submission" date="2017-07" db="EMBL/GenBank/DDBJ databases">
        <title>First draft Genome Sequence of Nocardia cerradoensis isolated from human infection.</title>
        <authorList>
            <person name="Carrasco G."/>
        </authorList>
    </citation>
    <scope>NUCLEOTIDE SEQUENCE [LARGE SCALE GENOMIC DNA]</scope>
    <source>
        <strain evidence="8 9">CNM20130759</strain>
    </source>
</reference>
<dbReference type="PANTHER" id="PTHR46696:SF1">
    <property type="entry name" value="CYTOCHROME P450 YJIB-RELATED"/>
    <property type="match status" value="1"/>
</dbReference>
<accession>A0A231GZQ4</accession>